<accession>A0AAD5VGB2</accession>
<dbReference type="EMBL" id="JANIEX010001627">
    <property type="protein sequence ID" value="KAJ3555949.1"/>
    <property type="molecule type" value="Genomic_DNA"/>
</dbReference>
<evidence type="ECO:0000313" key="8">
    <source>
        <dbReference type="EMBL" id="KAJ3555949.1"/>
    </source>
</evidence>
<dbReference type="PANTHER" id="PTHR46481">
    <property type="entry name" value="ZINC FINGER BED DOMAIN-CONTAINING PROTEIN 4"/>
    <property type="match status" value="1"/>
</dbReference>
<evidence type="ECO:0000256" key="2">
    <source>
        <dbReference type="ARBA" id="ARBA00022723"/>
    </source>
</evidence>
<dbReference type="InterPro" id="IPR008906">
    <property type="entry name" value="HATC_C_dom"/>
</dbReference>
<dbReference type="GO" id="GO:0046983">
    <property type="term" value="F:protein dimerization activity"/>
    <property type="evidence" value="ECO:0007669"/>
    <property type="project" value="InterPro"/>
</dbReference>
<evidence type="ECO:0000256" key="5">
    <source>
        <dbReference type="ARBA" id="ARBA00023242"/>
    </source>
</evidence>
<protein>
    <recommendedName>
        <fullName evidence="7">HAT C-terminal dimerisation domain-containing protein</fullName>
    </recommendedName>
</protein>
<gene>
    <name evidence="8" type="ORF">NP233_g12088</name>
</gene>
<dbReference type="Proteomes" id="UP001213000">
    <property type="component" value="Unassembled WGS sequence"/>
</dbReference>
<evidence type="ECO:0000256" key="1">
    <source>
        <dbReference type="ARBA" id="ARBA00004123"/>
    </source>
</evidence>
<sequence>MSDSEVWEMDDDEIIGESMLRFRDQSHLRMITSTYLLSKLVMIQHKSHRRPRMNTGAGTSNLLAGIQACDKRHGIDSLSALSTAKPGKVVNITYSEAAHCALIALRCAHNQRPFNIVNDPLYEAEVRMLHPGTTLPLAETVSRDTQLLYHEISRSVKDHFLKLDGGIHIVLDGWSAPIIAAYLGLVVVWYERGQIFRAILEFIRLKESHTGKYLAQQVGECLKRFGLSQRLVSICMDNAANCNKLAEELPRLIPTFQGMKVRVRCMAHILNLVAKMFMSFFWKKAKTKNKHVVVDDMLYSNRDDTQDEDSVADPEAEDDERVMADDDGHETFNQASILDVHERAIWEMEEKGIIADDDEYKLLATIMPKIAGLARRLHDSPTLQETFEQLIDANRDFDGTKRALDRRVPTRWNSDFLCLQAHVYFRPVIEQMTNVSTYGLQSYALSEEQWKVVHDIRDILTIFKAATDLFSKAEVPLIVDVLPVLWDLRLSLEAVVEDKHNVLSNIIRIAAQAAVLMIDKYTVFTEDCEVYWIATVMCPDRKLKWFKGRVEDYPNEIKRIRKMVVNRWKESYEKYRNWDADSSAEDSEPSNPWLRKAEPVSSSSMEITEDEINAYLSARPVSPAEVKAAGGYMKWWESKLERLPGLARMAMDYVSAPASSVDAERAFSVGRRQINFMQHNMSSNTFKARMGLGSWVESPLFPGIEEATSILGQKIREKGKSED</sequence>
<reference evidence="8" key="1">
    <citation type="submission" date="2022-07" db="EMBL/GenBank/DDBJ databases">
        <title>Genome Sequence of Leucocoprinus birnbaumii.</title>
        <authorList>
            <person name="Buettner E."/>
        </authorList>
    </citation>
    <scope>NUCLEOTIDE SEQUENCE</scope>
    <source>
        <strain evidence="8">VT141</strain>
    </source>
</reference>
<dbReference type="InterPro" id="IPR012337">
    <property type="entry name" value="RNaseH-like_sf"/>
</dbReference>
<evidence type="ECO:0000256" key="6">
    <source>
        <dbReference type="SAM" id="MobiDB-lite"/>
    </source>
</evidence>
<comment type="caution">
    <text evidence="8">The sequence shown here is derived from an EMBL/GenBank/DDBJ whole genome shotgun (WGS) entry which is preliminary data.</text>
</comment>
<comment type="subcellular location">
    <subcellularLocation>
        <location evidence="1">Nucleus</location>
    </subcellularLocation>
</comment>
<dbReference type="SUPFAM" id="SSF53098">
    <property type="entry name" value="Ribonuclease H-like"/>
    <property type="match status" value="1"/>
</dbReference>
<keyword evidence="2" id="KW-0479">Metal-binding</keyword>
<dbReference type="InterPro" id="IPR052035">
    <property type="entry name" value="ZnF_BED_domain_contain"/>
</dbReference>
<feature type="domain" description="HAT C-terminal dimerisation" evidence="7">
    <location>
        <begin position="612"/>
        <end position="695"/>
    </location>
</feature>
<dbReference type="Pfam" id="PF05699">
    <property type="entry name" value="Dimer_Tnp_hAT"/>
    <property type="match status" value="1"/>
</dbReference>
<keyword evidence="5" id="KW-0539">Nucleus</keyword>
<evidence type="ECO:0000256" key="3">
    <source>
        <dbReference type="ARBA" id="ARBA00022771"/>
    </source>
</evidence>
<feature type="region of interest" description="Disordered" evidence="6">
    <location>
        <begin position="579"/>
        <end position="604"/>
    </location>
</feature>
<evidence type="ECO:0000259" key="7">
    <source>
        <dbReference type="Pfam" id="PF05699"/>
    </source>
</evidence>
<dbReference type="GO" id="GO:0005634">
    <property type="term" value="C:nucleus"/>
    <property type="evidence" value="ECO:0007669"/>
    <property type="project" value="UniProtKB-SubCell"/>
</dbReference>
<dbReference type="PANTHER" id="PTHR46481:SF10">
    <property type="entry name" value="ZINC FINGER BED DOMAIN-CONTAINING PROTEIN 39"/>
    <property type="match status" value="1"/>
</dbReference>
<keyword evidence="4" id="KW-0862">Zinc</keyword>
<name>A0AAD5VGB2_9AGAR</name>
<proteinExistence type="predicted"/>
<dbReference type="AlphaFoldDB" id="A0AAD5VGB2"/>
<dbReference type="GO" id="GO:0008270">
    <property type="term" value="F:zinc ion binding"/>
    <property type="evidence" value="ECO:0007669"/>
    <property type="project" value="UniProtKB-KW"/>
</dbReference>
<organism evidence="8 9">
    <name type="scientific">Leucocoprinus birnbaumii</name>
    <dbReference type="NCBI Taxonomy" id="56174"/>
    <lineage>
        <taxon>Eukaryota</taxon>
        <taxon>Fungi</taxon>
        <taxon>Dikarya</taxon>
        <taxon>Basidiomycota</taxon>
        <taxon>Agaricomycotina</taxon>
        <taxon>Agaricomycetes</taxon>
        <taxon>Agaricomycetidae</taxon>
        <taxon>Agaricales</taxon>
        <taxon>Agaricineae</taxon>
        <taxon>Agaricaceae</taxon>
        <taxon>Leucocoprinus</taxon>
    </lineage>
</organism>
<evidence type="ECO:0000256" key="4">
    <source>
        <dbReference type="ARBA" id="ARBA00022833"/>
    </source>
</evidence>
<keyword evidence="9" id="KW-1185">Reference proteome</keyword>
<evidence type="ECO:0000313" key="9">
    <source>
        <dbReference type="Proteomes" id="UP001213000"/>
    </source>
</evidence>
<keyword evidence="3" id="KW-0863">Zinc-finger</keyword>